<dbReference type="AlphaFoldDB" id="A0A3N5YJZ7"/>
<reference evidence="2 3" key="1">
    <citation type="submission" date="2018-11" db="EMBL/GenBank/DDBJ databases">
        <authorList>
            <person name="Ye M.-Q."/>
            <person name="Du Z.-J."/>
        </authorList>
    </citation>
    <scope>NUCLEOTIDE SEQUENCE [LARGE SCALE GENOMIC DNA]</scope>
    <source>
        <strain evidence="2 3">U0105</strain>
    </source>
</reference>
<name>A0A3N5YJZ7_9ALTE</name>
<protein>
    <submittedName>
        <fullName evidence="2">Acyl-CoA thioesterase</fullName>
    </submittedName>
</protein>
<dbReference type="InterPro" id="IPR050563">
    <property type="entry name" value="4-hydroxybenzoyl-CoA_TE"/>
</dbReference>
<dbReference type="RefSeq" id="WP_124029229.1">
    <property type="nucleotide sequence ID" value="NZ_JBHRSN010000013.1"/>
</dbReference>
<evidence type="ECO:0000256" key="1">
    <source>
        <dbReference type="ARBA" id="ARBA00022801"/>
    </source>
</evidence>
<dbReference type="GO" id="GO:0047617">
    <property type="term" value="F:fatty acyl-CoA hydrolase activity"/>
    <property type="evidence" value="ECO:0007669"/>
    <property type="project" value="TreeGrafter"/>
</dbReference>
<dbReference type="OrthoDB" id="9801517at2"/>
<dbReference type="Proteomes" id="UP000275281">
    <property type="component" value="Unassembled WGS sequence"/>
</dbReference>
<gene>
    <name evidence="2" type="ORF">DRW07_17465</name>
</gene>
<keyword evidence="3" id="KW-1185">Reference proteome</keyword>
<dbReference type="EMBL" id="RPOK01000006">
    <property type="protein sequence ID" value="RPJ65101.1"/>
    <property type="molecule type" value="Genomic_DNA"/>
</dbReference>
<dbReference type="SUPFAM" id="SSF54637">
    <property type="entry name" value="Thioesterase/thiol ester dehydrase-isomerase"/>
    <property type="match status" value="1"/>
</dbReference>
<organism evidence="2 3">
    <name type="scientific">Alteromonas sediminis</name>
    <dbReference type="NCBI Taxonomy" id="2259342"/>
    <lineage>
        <taxon>Bacteria</taxon>
        <taxon>Pseudomonadati</taxon>
        <taxon>Pseudomonadota</taxon>
        <taxon>Gammaproteobacteria</taxon>
        <taxon>Alteromonadales</taxon>
        <taxon>Alteromonadaceae</taxon>
        <taxon>Alteromonas/Salinimonas group</taxon>
        <taxon>Alteromonas</taxon>
    </lineage>
</organism>
<dbReference type="PANTHER" id="PTHR31793:SF37">
    <property type="entry name" value="ACYL-COA THIOESTER HYDROLASE YBGC"/>
    <property type="match status" value="1"/>
</dbReference>
<proteinExistence type="predicted"/>
<comment type="caution">
    <text evidence="2">The sequence shown here is derived from an EMBL/GenBank/DDBJ whole genome shotgun (WGS) entry which is preliminary data.</text>
</comment>
<keyword evidence="1" id="KW-0378">Hydrolase</keyword>
<dbReference type="CDD" id="cd00586">
    <property type="entry name" value="4HBT"/>
    <property type="match status" value="1"/>
</dbReference>
<dbReference type="PANTHER" id="PTHR31793">
    <property type="entry name" value="4-HYDROXYBENZOYL-COA THIOESTERASE FAMILY MEMBER"/>
    <property type="match status" value="1"/>
</dbReference>
<dbReference type="Gene3D" id="3.10.129.10">
    <property type="entry name" value="Hotdog Thioesterase"/>
    <property type="match status" value="1"/>
</dbReference>
<sequence>MNWYFPTPHIETWIIDKSHLDHYQHVNNVAYIAQQEKLAWAHSQALGLSFNDYQKLDRAMVVHEHKVKYLQPCLENDIVLCATWITGCDNRLTLTRDFQYICKKRQSTVYKAQTTFVCTTLSTGKPARMPEVFRDIYGSALIRIEA</sequence>
<accession>A0A3N5YJZ7</accession>
<evidence type="ECO:0000313" key="3">
    <source>
        <dbReference type="Proteomes" id="UP000275281"/>
    </source>
</evidence>
<dbReference type="Pfam" id="PF13279">
    <property type="entry name" value="4HBT_2"/>
    <property type="match status" value="1"/>
</dbReference>
<dbReference type="InterPro" id="IPR029069">
    <property type="entry name" value="HotDog_dom_sf"/>
</dbReference>
<evidence type="ECO:0000313" key="2">
    <source>
        <dbReference type="EMBL" id="RPJ65101.1"/>
    </source>
</evidence>